<reference evidence="1 2" key="1">
    <citation type="journal article" date="2020" name="Phytopathology">
        <title>Genome Sequence Resources of Colletotrichum truncatum, C. plurivorum, C. musicola, and C. sojae: Four Species Pathogenic to Soybean (Glycine max).</title>
        <authorList>
            <person name="Rogerio F."/>
            <person name="Boufleur T.R."/>
            <person name="Ciampi-Guillardi M."/>
            <person name="Sukno S.A."/>
            <person name="Thon M.R."/>
            <person name="Massola Junior N.S."/>
            <person name="Baroncelli R."/>
        </authorList>
    </citation>
    <scope>NUCLEOTIDE SEQUENCE [LARGE SCALE GENOMIC DNA]</scope>
    <source>
        <strain evidence="1 2">CMES1059</strain>
    </source>
</reference>
<accession>A0ACC3Z808</accession>
<dbReference type="EMBL" id="VUJX02000002">
    <property type="protein sequence ID" value="KAL0940231.1"/>
    <property type="molecule type" value="Genomic_DNA"/>
</dbReference>
<keyword evidence="2" id="KW-1185">Reference proteome</keyword>
<evidence type="ECO:0000313" key="2">
    <source>
        <dbReference type="Proteomes" id="UP000805649"/>
    </source>
</evidence>
<proteinExistence type="predicted"/>
<protein>
    <submittedName>
        <fullName evidence="1">PLAC8 family protein</fullName>
    </submittedName>
</protein>
<name>A0ACC3Z808_COLTU</name>
<organism evidence="1 2">
    <name type="scientific">Colletotrichum truncatum</name>
    <name type="common">Anthracnose fungus</name>
    <name type="synonym">Colletotrichum capsici</name>
    <dbReference type="NCBI Taxonomy" id="5467"/>
    <lineage>
        <taxon>Eukaryota</taxon>
        <taxon>Fungi</taxon>
        <taxon>Dikarya</taxon>
        <taxon>Ascomycota</taxon>
        <taxon>Pezizomycotina</taxon>
        <taxon>Sordariomycetes</taxon>
        <taxon>Hypocreomycetidae</taxon>
        <taxon>Glomerellales</taxon>
        <taxon>Glomerellaceae</taxon>
        <taxon>Colletotrichum</taxon>
        <taxon>Colletotrichum truncatum species complex</taxon>
    </lineage>
</organism>
<evidence type="ECO:0000313" key="1">
    <source>
        <dbReference type="EMBL" id="KAL0940231.1"/>
    </source>
</evidence>
<sequence length="131" mass="14837">MQQQREWNNSLLDCSPCGTCMMSTFLPCIVLGKTSERMRDPKLTNYSPFNGDCVILSGLGLIGFHWLYIMSKRIDIRKQFGIEGSQCGDCCAAYWCPCCSVIQQEKEVIDRTEYAPVTQGYESQKQGMHMG</sequence>
<dbReference type="Proteomes" id="UP000805649">
    <property type="component" value="Unassembled WGS sequence"/>
</dbReference>
<gene>
    <name evidence="1" type="ORF">CTRU02_202994</name>
</gene>
<comment type="caution">
    <text evidence="1">The sequence shown here is derived from an EMBL/GenBank/DDBJ whole genome shotgun (WGS) entry which is preliminary data.</text>
</comment>